<reference evidence="1 2" key="1">
    <citation type="journal article" date="2010" name="Stand. Genomic Sci.">
        <title>Complete genome sequence of Methanoplanus petrolearius type strain (SEBR 4847).</title>
        <authorList>
            <person name="Brambilla E."/>
            <person name="Djao O.D."/>
            <person name="Daligault H."/>
            <person name="Lapidus A."/>
            <person name="Lucas S."/>
            <person name="Hammon N."/>
            <person name="Nolan M."/>
            <person name="Tice H."/>
            <person name="Cheng J.F."/>
            <person name="Han C."/>
            <person name="Tapia R."/>
            <person name="Goodwin L."/>
            <person name="Pitluck S."/>
            <person name="Liolios K."/>
            <person name="Ivanova N."/>
            <person name="Mavromatis K."/>
            <person name="Mikhailova N."/>
            <person name="Pati A."/>
            <person name="Chen A."/>
            <person name="Palaniappan K."/>
            <person name="Land M."/>
            <person name="Hauser L."/>
            <person name="Chang Y.J."/>
            <person name="Jeffries C.D."/>
            <person name="Rohde M."/>
            <person name="Spring S."/>
            <person name="Sikorski J."/>
            <person name="Goker M."/>
            <person name="Woyke T."/>
            <person name="Bristow J."/>
            <person name="Eisen J.A."/>
            <person name="Markowitz V."/>
            <person name="Hugenholtz P."/>
            <person name="Kyrpides N.C."/>
            <person name="Klenk H.P."/>
        </authorList>
    </citation>
    <scope>NUCLEOTIDE SEQUENCE [LARGE SCALE GENOMIC DNA]</scope>
    <source>
        <strain evidence="2">DSM 11571 / OCM 486 / SEBR 4847</strain>
    </source>
</reference>
<name>E1RJB7_METP4</name>
<gene>
    <name evidence="1" type="ordered locus">Mpet_0864</name>
</gene>
<dbReference type="EMBL" id="CP002117">
    <property type="protein sequence ID" value="ADN35635.1"/>
    <property type="molecule type" value="Genomic_DNA"/>
</dbReference>
<dbReference type="HOGENOM" id="CLU_1987646_0_0_2"/>
<proteinExistence type="predicted"/>
<dbReference type="KEGG" id="mpi:Mpet_0864"/>
<dbReference type="AlphaFoldDB" id="E1RJB7"/>
<sequence>MWEISIFGNAAVSLIVCWKLRSGKKGKGFDYYNRIGIIGRGHGSSFLVLIIALTVVLPVSGEDTGTITIDQLLRTEIPGPISLSPEGNYLVYLKSDGAELVPEFANNTLMLIDLGTGEEHSLSDD</sequence>
<organism evidence="1 2">
    <name type="scientific">Methanolacinia petrolearia (strain DSM 11571 / OCM 486 / SEBR 4847)</name>
    <name type="common">Methanoplanus petrolearius</name>
    <dbReference type="NCBI Taxonomy" id="679926"/>
    <lineage>
        <taxon>Archaea</taxon>
        <taxon>Methanobacteriati</taxon>
        <taxon>Methanobacteriota</taxon>
        <taxon>Stenosarchaea group</taxon>
        <taxon>Methanomicrobia</taxon>
        <taxon>Methanomicrobiales</taxon>
        <taxon>Methanomicrobiaceae</taxon>
        <taxon>Methanolacinia</taxon>
    </lineage>
</organism>
<accession>E1RJB7</accession>
<dbReference type="Proteomes" id="UP000006565">
    <property type="component" value="Chromosome"/>
</dbReference>
<dbReference type="RefSeq" id="WP_013328813.1">
    <property type="nucleotide sequence ID" value="NC_014507.1"/>
</dbReference>
<protein>
    <submittedName>
        <fullName evidence="1">Uncharacterized protein</fullName>
    </submittedName>
</protein>
<evidence type="ECO:0000313" key="2">
    <source>
        <dbReference type="Proteomes" id="UP000006565"/>
    </source>
</evidence>
<keyword evidence="2" id="KW-1185">Reference proteome</keyword>
<evidence type="ECO:0000313" key="1">
    <source>
        <dbReference type="EMBL" id="ADN35635.1"/>
    </source>
</evidence>
<dbReference type="GeneID" id="41351133"/>